<accession>A0A8G2CHW8</accession>
<dbReference type="EMBL" id="FTNE01000002">
    <property type="protein sequence ID" value="SIQ15398.1"/>
    <property type="molecule type" value="Genomic_DNA"/>
</dbReference>
<organism evidence="8 9">
    <name type="scientific">Acidiphilium rubrum</name>
    <dbReference type="NCBI Taxonomy" id="526"/>
    <lineage>
        <taxon>Bacteria</taxon>
        <taxon>Pseudomonadati</taxon>
        <taxon>Pseudomonadota</taxon>
        <taxon>Alphaproteobacteria</taxon>
        <taxon>Acetobacterales</taxon>
        <taxon>Acidocellaceae</taxon>
        <taxon>Acidiphilium</taxon>
    </lineage>
</organism>
<evidence type="ECO:0000259" key="7">
    <source>
        <dbReference type="Pfam" id="PF00696"/>
    </source>
</evidence>
<evidence type="ECO:0000313" key="9">
    <source>
        <dbReference type="Proteomes" id="UP000186308"/>
    </source>
</evidence>
<dbReference type="NCBIfam" id="TIGR00746">
    <property type="entry name" value="arcC"/>
    <property type="match status" value="1"/>
</dbReference>
<gene>
    <name evidence="8" type="ORF">SAMN05421828_10235</name>
</gene>
<dbReference type="SUPFAM" id="SSF53633">
    <property type="entry name" value="Carbamate kinase-like"/>
    <property type="match status" value="1"/>
</dbReference>
<proteinExistence type="inferred from homology"/>
<dbReference type="CDD" id="cd04235">
    <property type="entry name" value="AAK_CK"/>
    <property type="match status" value="1"/>
</dbReference>
<dbReference type="OrthoDB" id="9766717at2"/>
<dbReference type="InterPro" id="IPR036393">
    <property type="entry name" value="AceGlu_kinase-like_sf"/>
</dbReference>
<evidence type="ECO:0000256" key="2">
    <source>
        <dbReference type="ARBA" id="ARBA00011066"/>
    </source>
</evidence>
<dbReference type="PRINTS" id="PR01469">
    <property type="entry name" value="CARBMTKINASE"/>
</dbReference>
<dbReference type="NCBIfam" id="NF009008">
    <property type="entry name" value="PRK12354.1"/>
    <property type="match status" value="1"/>
</dbReference>
<dbReference type="Proteomes" id="UP000186308">
    <property type="component" value="Unassembled WGS sequence"/>
</dbReference>
<comment type="caution">
    <text evidence="8">The sequence shown here is derived from an EMBL/GenBank/DDBJ whole genome shotgun (WGS) entry which is preliminary data.</text>
</comment>
<dbReference type="Pfam" id="PF00696">
    <property type="entry name" value="AA_kinase"/>
    <property type="match status" value="1"/>
</dbReference>
<dbReference type="Gene3D" id="3.40.1160.10">
    <property type="entry name" value="Acetylglutamate kinase-like"/>
    <property type="match status" value="1"/>
</dbReference>
<protein>
    <recommendedName>
        <fullName evidence="5 6">Carbamate kinase</fullName>
    </recommendedName>
</protein>
<dbReference type="InterPro" id="IPR001048">
    <property type="entry name" value="Asp/Glu/Uridylate_kinase"/>
</dbReference>
<dbReference type="PIRSF" id="PIRSF000723">
    <property type="entry name" value="Carbamate_kin"/>
    <property type="match status" value="1"/>
</dbReference>
<dbReference type="FunFam" id="3.40.1160.10:FF:000007">
    <property type="entry name" value="Carbamate kinase"/>
    <property type="match status" value="1"/>
</dbReference>
<evidence type="ECO:0000256" key="6">
    <source>
        <dbReference type="PIRNR" id="PIRNR000723"/>
    </source>
</evidence>
<dbReference type="GO" id="GO:0008804">
    <property type="term" value="F:carbamate kinase activity"/>
    <property type="evidence" value="ECO:0007669"/>
    <property type="project" value="UniProtKB-UniRule"/>
</dbReference>
<dbReference type="InterPro" id="IPR003964">
    <property type="entry name" value="Carb_kinase"/>
</dbReference>
<name>A0A8G2CHW8_ACIRU</name>
<dbReference type="AlphaFoldDB" id="A0A8G2CHW8"/>
<keyword evidence="3 6" id="KW-0808">Transferase</keyword>
<evidence type="ECO:0000256" key="3">
    <source>
        <dbReference type="ARBA" id="ARBA00022679"/>
    </source>
</evidence>
<keyword evidence="9" id="KW-1185">Reference proteome</keyword>
<evidence type="ECO:0000313" key="8">
    <source>
        <dbReference type="EMBL" id="SIQ15398.1"/>
    </source>
</evidence>
<evidence type="ECO:0000256" key="4">
    <source>
        <dbReference type="ARBA" id="ARBA00022777"/>
    </source>
</evidence>
<sequence>MRIVIALGGNALLKRGQPLTAANQLDTLRGAARALAALVAAGHQLILTHGNGPQVGLLALQSAAGPAESALPLDVLDAESEGWIGFAIERELRNALPVGTEVATLLTQIVVARDDPAFAAPAKPIGPMLDEAAARLIAATHHWSIAPDGEGWRRVVASPRPQAIVEIGPIQRLIEAGVIVICAGGGGIPVAAGVDGRMDGVEAVIDKDAASALLAQQVAADLFVMLTDVSGVYLDYGTEHARLIGRADPDALRRHGEAFKAGSMGPKVAAAVSFVAATGRPAAIGALADLSRVIDGDAGTRIISDSGTIGFRTA</sequence>
<keyword evidence="4 6" id="KW-0418">Kinase</keyword>
<dbReference type="GO" id="GO:0005829">
    <property type="term" value="C:cytosol"/>
    <property type="evidence" value="ECO:0007669"/>
    <property type="project" value="TreeGrafter"/>
</dbReference>
<reference evidence="8 9" key="1">
    <citation type="submission" date="2017-01" db="EMBL/GenBank/DDBJ databases">
        <authorList>
            <person name="Varghese N."/>
            <person name="Submissions S."/>
        </authorList>
    </citation>
    <scope>NUCLEOTIDE SEQUENCE [LARGE SCALE GENOMIC DNA]</scope>
    <source>
        <strain evidence="8 9">ATCC 35905</strain>
    </source>
</reference>
<comment type="similarity">
    <text evidence="2 6">Belongs to the carbamate kinase family.</text>
</comment>
<evidence type="ECO:0000256" key="1">
    <source>
        <dbReference type="ARBA" id="ARBA00004850"/>
    </source>
</evidence>
<evidence type="ECO:0000256" key="5">
    <source>
        <dbReference type="NCBIfam" id="TIGR00746"/>
    </source>
</evidence>
<comment type="pathway">
    <text evidence="1">Amino-acid degradation; L-arginine degradation via ADI pathway.</text>
</comment>
<dbReference type="GO" id="GO:0019546">
    <property type="term" value="P:L-arginine deiminase pathway"/>
    <property type="evidence" value="ECO:0007669"/>
    <property type="project" value="TreeGrafter"/>
</dbReference>
<feature type="domain" description="Aspartate/glutamate/uridylate kinase" evidence="7">
    <location>
        <begin position="1"/>
        <end position="284"/>
    </location>
</feature>
<dbReference type="PANTHER" id="PTHR30409">
    <property type="entry name" value="CARBAMATE KINASE"/>
    <property type="match status" value="1"/>
</dbReference>
<dbReference type="RefSeq" id="WP_029312913.1">
    <property type="nucleotide sequence ID" value="NZ_FTNE01000002.1"/>
</dbReference>
<dbReference type="PANTHER" id="PTHR30409:SF1">
    <property type="entry name" value="CARBAMATE KINASE-RELATED"/>
    <property type="match status" value="1"/>
</dbReference>